<evidence type="ECO:0000256" key="1">
    <source>
        <dbReference type="SAM" id="MobiDB-lite"/>
    </source>
</evidence>
<accession>A0A8T1WI66</accession>
<evidence type="ECO:0000313" key="3">
    <source>
        <dbReference type="Proteomes" id="UP000693981"/>
    </source>
</evidence>
<dbReference type="Proteomes" id="UP000693981">
    <property type="component" value="Unassembled WGS sequence"/>
</dbReference>
<protein>
    <submittedName>
        <fullName evidence="2">Uncharacterized protein</fullName>
    </submittedName>
</protein>
<keyword evidence="3" id="KW-1185">Reference proteome</keyword>
<comment type="caution">
    <text evidence="2">The sequence shown here is derived from an EMBL/GenBank/DDBJ whole genome shotgun (WGS) entry which is preliminary data.</text>
</comment>
<feature type="region of interest" description="Disordered" evidence="1">
    <location>
        <begin position="37"/>
        <end position="94"/>
    </location>
</feature>
<reference evidence="2" key="1">
    <citation type="submission" date="2021-02" db="EMBL/GenBank/DDBJ databases">
        <authorList>
            <person name="Palmer J.M."/>
        </authorList>
    </citation>
    <scope>NUCLEOTIDE SEQUENCE</scope>
    <source>
        <strain evidence="2">SCRP23</strain>
    </source>
</reference>
<dbReference type="AlphaFoldDB" id="A0A8T1WI66"/>
<gene>
    <name evidence="2" type="ORF">PHYBOEH_006485</name>
</gene>
<name>A0A8T1WI66_9STRA</name>
<organism evidence="2 3">
    <name type="scientific">Phytophthora boehmeriae</name>
    <dbReference type="NCBI Taxonomy" id="109152"/>
    <lineage>
        <taxon>Eukaryota</taxon>
        <taxon>Sar</taxon>
        <taxon>Stramenopiles</taxon>
        <taxon>Oomycota</taxon>
        <taxon>Peronosporomycetes</taxon>
        <taxon>Peronosporales</taxon>
        <taxon>Peronosporaceae</taxon>
        <taxon>Phytophthora</taxon>
    </lineage>
</organism>
<sequence>MDASAADKRLRDEEGAMQLTTRMIAFADERVEKAVAAEQARHEKETKKLEEDKRKLEEEKQKLEKKKMELENEIRRSITLAEAERREKSLKEELLDRAEKEKKDLLDRVEKDKDRAEKEKKDLLDRVEKDKDRAEKEKKEIRDRAEKDIQDVRDRADRMTALHLKLATSARDMFTPTRSRLTGILEDNRPLLDTHGANITRSLPKSSNPSSPMKAIFRVRSGLYSSVRQQQLTNEITDIYHRPSMITRTIVDFKPMTNPKGYCKACGQQLEKYWQANKRQLEEKGFSLSIDVDRAWFELNKKFCNDSEERDHFATIVLELTDELLSVGVPSLDNSVVRELTDDLSALSSKLDGNVETLETCFEVKP</sequence>
<dbReference type="EMBL" id="JAGDFL010000345">
    <property type="protein sequence ID" value="KAG7392044.1"/>
    <property type="molecule type" value="Genomic_DNA"/>
</dbReference>
<proteinExistence type="predicted"/>
<evidence type="ECO:0000313" key="2">
    <source>
        <dbReference type="EMBL" id="KAG7392044.1"/>
    </source>
</evidence>